<name>A0A839QM22_9MICC</name>
<keyword evidence="11" id="KW-0464">Manganese</keyword>
<evidence type="ECO:0000313" key="18">
    <source>
        <dbReference type="EMBL" id="MBB2995655.1"/>
    </source>
</evidence>
<evidence type="ECO:0000256" key="4">
    <source>
        <dbReference type="ARBA" id="ARBA00007983"/>
    </source>
</evidence>
<comment type="similarity">
    <text evidence="4 14">Belongs to the copper/topaquinone oxidase family.</text>
</comment>
<dbReference type="InterPro" id="IPR000269">
    <property type="entry name" value="Cu_amine_oxidase"/>
</dbReference>
<dbReference type="InterPro" id="IPR016182">
    <property type="entry name" value="Cu_amine_oxidase_N-reg"/>
</dbReference>
<evidence type="ECO:0000256" key="5">
    <source>
        <dbReference type="ARBA" id="ARBA00011738"/>
    </source>
</evidence>
<dbReference type="Pfam" id="PF21994">
    <property type="entry name" value="AGAO-like_N2"/>
    <property type="match status" value="1"/>
</dbReference>
<evidence type="ECO:0000313" key="19">
    <source>
        <dbReference type="Proteomes" id="UP000523000"/>
    </source>
</evidence>
<dbReference type="PANTHER" id="PTHR10638">
    <property type="entry name" value="COPPER AMINE OXIDASE"/>
    <property type="match status" value="1"/>
</dbReference>
<keyword evidence="10" id="KW-1015">Disulfide bond</keyword>
<keyword evidence="6 14" id="KW-0479">Metal-binding</keyword>
<dbReference type="NCBIfam" id="NF008559">
    <property type="entry name" value="PRK11504.1"/>
    <property type="match status" value="1"/>
</dbReference>
<dbReference type="GO" id="GO:0048038">
    <property type="term" value="F:quinone binding"/>
    <property type="evidence" value="ECO:0007669"/>
    <property type="project" value="InterPro"/>
</dbReference>
<comment type="cofactor">
    <cofactor evidence="1">
        <name>Cu cation</name>
        <dbReference type="ChEBI" id="CHEBI:23378"/>
    </cofactor>
</comment>
<feature type="domain" description="AGAO-like N2" evidence="17">
    <location>
        <begin position="20"/>
        <end position="94"/>
    </location>
</feature>
<evidence type="ECO:0000256" key="3">
    <source>
        <dbReference type="ARBA" id="ARBA00001947"/>
    </source>
</evidence>
<dbReference type="FunFam" id="2.70.98.20:FF:000001">
    <property type="entry name" value="Amine oxidase"/>
    <property type="match status" value="1"/>
</dbReference>
<dbReference type="PANTHER" id="PTHR10638:SF86">
    <property type="entry name" value="COPPER AMINE OXIDASE 1-RELATED"/>
    <property type="match status" value="1"/>
</dbReference>
<evidence type="ECO:0000256" key="11">
    <source>
        <dbReference type="ARBA" id="ARBA00023211"/>
    </source>
</evidence>
<evidence type="ECO:0000256" key="12">
    <source>
        <dbReference type="PIRSR" id="PIRSR600269-50"/>
    </source>
</evidence>
<dbReference type="Pfam" id="PF01179">
    <property type="entry name" value="Cu_amine_oxid"/>
    <property type="match status" value="1"/>
</dbReference>
<dbReference type="Gene3D" id="2.70.98.20">
    <property type="entry name" value="Copper amine oxidase, catalytic domain"/>
    <property type="match status" value="1"/>
</dbReference>
<comment type="cofactor">
    <cofactor evidence="2">
        <name>Mn(2+)</name>
        <dbReference type="ChEBI" id="CHEBI:29035"/>
    </cofactor>
</comment>
<evidence type="ECO:0000256" key="1">
    <source>
        <dbReference type="ARBA" id="ARBA00001935"/>
    </source>
</evidence>
<dbReference type="InterPro" id="IPR036460">
    <property type="entry name" value="Cu_amine_oxidase_C_sf"/>
</dbReference>
<dbReference type="EC" id="1.4.3.-" evidence="14"/>
<dbReference type="GO" id="GO:0008131">
    <property type="term" value="F:primary methylamine oxidase activity"/>
    <property type="evidence" value="ECO:0007669"/>
    <property type="project" value="InterPro"/>
</dbReference>
<accession>A0A839QM22</accession>
<dbReference type="AlphaFoldDB" id="A0A839QM22"/>
<evidence type="ECO:0000256" key="10">
    <source>
        <dbReference type="ARBA" id="ARBA00023157"/>
    </source>
</evidence>
<dbReference type="RefSeq" id="WP_183510877.1">
    <property type="nucleotide sequence ID" value="NZ_BAABGK010000029.1"/>
</dbReference>
<evidence type="ECO:0000256" key="14">
    <source>
        <dbReference type="RuleBase" id="RU000672"/>
    </source>
</evidence>
<proteinExistence type="inferred from homology"/>
<dbReference type="SUPFAM" id="SSF54416">
    <property type="entry name" value="Amine oxidase N-terminal region"/>
    <property type="match status" value="2"/>
</dbReference>
<dbReference type="InterPro" id="IPR054157">
    <property type="entry name" value="AGAO-like_N2"/>
</dbReference>
<evidence type="ECO:0000259" key="17">
    <source>
        <dbReference type="Pfam" id="PF21994"/>
    </source>
</evidence>
<evidence type="ECO:0000256" key="7">
    <source>
        <dbReference type="ARBA" id="ARBA00022772"/>
    </source>
</evidence>
<feature type="domain" description="Copper amine oxidase catalytic" evidence="15">
    <location>
        <begin position="229"/>
        <end position="630"/>
    </location>
</feature>
<feature type="domain" description="Copper amine oxidase N3-terminal" evidence="16">
    <location>
        <begin position="107"/>
        <end position="199"/>
    </location>
</feature>
<evidence type="ECO:0000259" key="15">
    <source>
        <dbReference type="Pfam" id="PF01179"/>
    </source>
</evidence>
<comment type="cofactor">
    <cofactor evidence="14">
        <name>Cu cation</name>
        <dbReference type="ChEBI" id="CHEBI:23378"/>
    </cofactor>
    <text evidence="14">Contains 1 topaquinone per subunit.</text>
</comment>
<dbReference type="InterPro" id="IPR015802">
    <property type="entry name" value="Cu_amine_oxidase_N3"/>
</dbReference>
<feature type="active site" description="Schiff-base intermediate with substrate; via topaquinone" evidence="12">
    <location>
        <position position="389"/>
    </location>
</feature>
<evidence type="ECO:0000256" key="9">
    <source>
        <dbReference type="ARBA" id="ARBA00023008"/>
    </source>
</evidence>
<comment type="subunit">
    <text evidence="5">Homodimer.</text>
</comment>
<reference evidence="18 19" key="1">
    <citation type="submission" date="2020-08" db="EMBL/GenBank/DDBJ databases">
        <title>Sequencing the genomes of 1000 actinobacteria strains.</title>
        <authorList>
            <person name="Klenk H.-P."/>
        </authorList>
    </citation>
    <scope>NUCLEOTIDE SEQUENCE [LARGE SCALE GENOMIC DNA]</scope>
    <source>
        <strain evidence="18 19">DSM 22826</strain>
    </source>
</reference>
<evidence type="ECO:0000256" key="8">
    <source>
        <dbReference type="ARBA" id="ARBA00023002"/>
    </source>
</evidence>
<keyword evidence="9 14" id="KW-0186">Copper</keyword>
<organism evidence="18 19">
    <name type="scientific">Paeniglutamicibacter cryotolerans</name>
    <dbReference type="NCBI Taxonomy" id="670079"/>
    <lineage>
        <taxon>Bacteria</taxon>
        <taxon>Bacillati</taxon>
        <taxon>Actinomycetota</taxon>
        <taxon>Actinomycetes</taxon>
        <taxon>Micrococcales</taxon>
        <taxon>Micrococcaceae</taxon>
        <taxon>Paeniglutamicibacter</taxon>
    </lineage>
</organism>
<dbReference type="Pfam" id="PF02728">
    <property type="entry name" value="Cu_amine_oxidN3"/>
    <property type="match status" value="1"/>
</dbReference>
<dbReference type="EMBL" id="JACHVS010000001">
    <property type="protein sequence ID" value="MBB2995655.1"/>
    <property type="molecule type" value="Genomic_DNA"/>
</dbReference>
<dbReference type="GO" id="GO:0005507">
    <property type="term" value="F:copper ion binding"/>
    <property type="evidence" value="ECO:0007669"/>
    <property type="project" value="InterPro"/>
</dbReference>
<keyword evidence="19" id="KW-1185">Reference proteome</keyword>
<dbReference type="SUPFAM" id="SSF49998">
    <property type="entry name" value="Amine oxidase catalytic domain"/>
    <property type="match status" value="1"/>
</dbReference>
<feature type="modified residue" description="2',4',5'-topaquinone" evidence="13">
    <location>
        <position position="389"/>
    </location>
</feature>
<feature type="active site" description="Proton acceptor" evidence="12">
    <location>
        <position position="305"/>
    </location>
</feature>
<comment type="cofactor">
    <cofactor evidence="3">
        <name>Zn(2+)</name>
        <dbReference type="ChEBI" id="CHEBI:29105"/>
    </cofactor>
</comment>
<keyword evidence="8 14" id="KW-0560">Oxidoreductase</keyword>
<evidence type="ECO:0000259" key="16">
    <source>
        <dbReference type="Pfam" id="PF02728"/>
    </source>
</evidence>
<dbReference type="Proteomes" id="UP000523000">
    <property type="component" value="Unassembled WGS sequence"/>
</dbReference>
<sequence length="649" mass="71861">MTLQTDHLATQTTHPLEQLTSVEYQQVRSILDAAGLVEDTTRFAYVGLLEPAKELLYPQPGTDVDRRVRVMLWDAALSRSLDLTVSLRSGSVLSSRELDPATEGQLPVLLEEFEIIEQILAVDPGWLAALESRGLSPAQVRVAPLSAGVFEYENETGKRLLRGLGFRQDHPADHAWAHPIDGLVAFVDVEKRRVNHLIDDGPVPVPEVNGNYNDPAIHGELRTDMKPIDVIQPEGASFTLEGNHLSWLGWDLRVGFDAREGLVLHQLHHTHQNRRRPVVHRAAISEMVVPYGDPAPYRSWQNYFDSGEYLVGRDANSLKLGCDCLGEITYLSPVVADDFGNPRTIPNGICIHEEDAGIAWKHTDEWANSNEVRRNRRLVISFFTTVGNYDYGFYWYLYLDGTIEFEAKATGIVFTAALPHKGYEYASEIAPGLGAPYHQHLFSARLDMMIDGTTNRVEELDLVRLPKGPGNPHGNAFTQSRNVLATESQAIRDADGTVGRAWHISNPGSLNKMDVPVGYTLYPENAPTLAMADDSSIAARAAFARHHLWVTRFAEDELYAAGDFVNQHPGGAGLPAFVAQDRGIDGEDIVVWHSFGLTHFPRPEDWPIMPVDTTGFKLKPHGFFDENPTLNLPASTAGHCAPTGCHEAS</sequence>
<evidence type="ECO:0000256" key="6">
    <source>
        <dbReference type="ARBA" id="ARBA00022723"/>
    </source>
</evidence>
<gene>
    <name evidence="18" type="ORF">E9229_001846</name>
</gene>
<keyword evidence="7 12" id="KW-0801">TPQ</keyword>
<evidence type="ECO:0000256" key="2">
    <source>
        <dbReference type="ARBA" id="ARBA00001936"/>
    </source>
</evidence>
<dbReference type="InterPro" id="IPR015798">
    <property type="entry name" value="Cu_amine_oxidase_C"/>
</dbReference>
<evidence type="ECO:0000256" key="13">
    <source>
        <dbReference type="PIRSR" id="PIRSR600269-51"/>
    </source>
</evidence>
<comment type="PTM">
    <text evidence="13 14">Topaquinone (TPQ) is generated by copper-dependent autoxidation of a specific tyrosyl residue.</text>
</comment>
<protein>
    <recommendedName>
        <fullName evidence="14">Amine oxidase</fullName>
        <ecNumber evidence="14">1.4.3.-</ecNumber>
    </recommendedName>
</protein>
<dbReference type="Gene3D" id="3.10.450.40">
    <property type="match status" value="2"/>
</dbReference>
<comment type="caution">
    <text evidence="18">The sequence shown here is derived from an EMBL/GenBank/DDBJ whole genome shotgun (WGS) entry which is preliminary data.</text>
</comment>
<dbReference type="GO" id="GO:0009308">
    <property type="term" value="P:amine metabolic process"/>
    <property type="evidence" value="ECO:0007669"/>
    <property type="project" value="UniProtKB-UniRule"/>
</dbReference>
<dbReference type="PROSITE" id="PS01164">
    <property type="entry name" value="COPPER_AMINE_OXID_1"/>
    <property type="match status" value="1"/>
</dbReference>
<dbReference type="InterPro" id="IPR049948">
    <property type="entry name" value="Cu_Am_ox_TPQ-bd"/>
</dbReference>